<keyword evidence="1" id="KW-0805">Transcription regulation</keyword>
<sequence>MADEQKDLGYEIRELAILFGRRIKKEACKRKIKKLMGPQAMVLNFIYYNPEKIIYQKDIEKELSIRKSTASQLLDRMEANGYVHRIVSNKDKRLKQIILTKKALEQKQAINEMTKQIEKELMKDLSAEEVDAFLKTVNKIKNNLN</sequence>
<evidence type="ECO:0000256" key="3">
    <source>
        <dbReference type="ARBA" id="ARBA00023163"/>
    </source>
</evidence>
<evidence type="ECO:0000256" key="1">
    <source>
        <dbReference type="ARBA" id="ARBA00023015"/>
    </source>
</evidence>
<evidence type="ECO:0000313" key="6">
    <source>
        <dbReference type="Proteomes" id="UP000269226"/>
    </source>
</evidence>
<dbReference type="SUPFAM" id="SSF46785">
    <property type="entry name" value="Winged helix' DNA-binding domain"/>
    <property type="match status" value="1"/>
</dbReference>
<keyword evidence="2" id="KW-0238">DNA-binding</keyword>
<dbReference type="SMART" id="SM00347">
    <property type="entry name" value="HTH_MARR"/>
    <property type="match status" value="1"/>
</dbReference>
<protein>
    <submittedName>
        <fullName evidence="5">Transcriptional regulator, MarR family</fullName>
    </submittedName>
</protein>
<dbReference type="OMA" id="NGWIIGY"/>
<accession>A0A2Z5Y3Y2</accession>
<dbReference type="PROSITE" id="PS50995">
    <property type="entry name" value="HTH_MARR_2"/>
    <property type="match status" value="1"/>
</dbReference>
<gene>
    <name evidence="5" type="ORF">DAT561_1527</name>
</gene>
<dbReference type="GeneID" id="57044056"/>
<evidence type="ECO:0000256" key="2">
    <source>
        <dbReference type="ARBA" id="ARBA00023125"/>
    </source>
</evidence>
<dbReference type="Proteomes" id="UP000269226">
    <property type="component" value="Chromosome"/>
</dbReference>
<dbReference type="AlphaFoldDB" id="A0A2Z5Y3Y2"/>
<dbReference type="RefSeq" id="WP_013773274.1">
    <property type="nucleotide sequence ID" value="NZ_AP018492.1"/>
</dbReference>
<organism evidence="5 6">
    <name type="scientific">Melissococcus plutonius</name>
    <dbReference type="NCBI Taxonomy" id="33970"/>
    <lineage>
        <taxon>Bacteria</taxon>
        <taxon>Bacillati</taxon>
        <taxon>Bacillota</taxon>
        <taxon>Bacilli</taxon>
        <taxon>Lactobacillales</taxon>
        <taxon>Enterococcaceae</taxon>
        <taxon>Melissococcus</taxon>
    </lineage>
</organism>
<dbReference type="PANTHER" id="PTHR42756">
    <property type="entry name" value="TRANSCRIPTIONAL REGULATOR, MARR"/>
    <property type="match status" value="1"/>
</dbReference>
<dbReference type="PRINTS" id="PR00598">
    <property type="entry name" value="HTHMARR"/>
</dbReference>
<dbReference type="PROSITE" id="PS01117">
    <property type="entry name" value="HTH_MARR_1"/>
    <property type="match status" value="1"/>
</dbReference>
<dbReference type="Pfam" id="PF12802">
    <property type="entry name" value="MarR_2"/>
    <property type="match status" value="1"/>
</dbReference>
<feature type="domain" description="HTH marR-type" evidence="4">
    <location>
        <begin position="5"/>
        <end position="142"/>
    </location>
</feature>
<proteinExistence type="predicted"/>
<evidence type="ECO:0000313" key="5">
    <source>
        <dbReference type="EMBL" id="BBC61622.1"/>
    </source>
</evidence>
<name>A0A2Z5Y3Y2_9ENTE</name>
<dbReference type="InterPro" id="IPR023187">
    <property type="entry name" value="Tscrpt_reg_MarR-type_CS"/>
</dbReference>
<dbReference type="InterPro" id="IPR036390">
    <property type="entry name" value="WH_DNA-bd_sf"/>
</dbReference>
<reference evidence="5 6" key="1">
    <citation type="submission" date="2018-01" db="EMBL/GenBank/DDBJ databases">
        <title>Whole genome sequence of Melissococcus plutonius DAT561.</title>
        <authorList>
            <person name="Okumura K."/>
            <person name="Takamatsu D."/>
            <person name="Okura M."/>
        </authorList>
    </citation>
    <scope>NUCLEOTIDE SEQUENCE [LARGE SCALE GENOMIC DNA]</scope>
    <source>
        <strain evidence="5 6">DAT561</strain>
    </source>
</reference>
<dbReference type="InterPro" id="IPR036388">
    <property type="entry name" value="WH-like_DNA-bd_sf"/>
</dbReference>
<dbReference type="GO" id="GO:0003677">
    <property type="term" value="F:DNA binding"/>
    <property type="evidence" value="ECO:0007669"/>
    <property type="project" value="UniProtKB-KW"/>
</dbReference>
<dbReference type="InterPro" id="IPR000835">
    <property type="entry name" value="HTH_MarR-typ"/>
</dbReference>
<keyword evidence="3" id="KW-0804">Transcription</keyword>
<dbReference type="GO" id="GO:0003700">
    <property type="term" value="F:DNA-binding transcription factor activity"/>
    <property type="evidence" value="ECO:0007669"/>
    <property type="project" value="InterPro"/>
</dbReference>
<dbReference type="Gene3D" id="1.10.10.10">
    <property type="entry name" value="Winged helix-like DNA-binding domain superfamily/Winged helix DNA-binding domain"/>
    <property type="match status" value="1"/>
</dbReference>
<dbReference type="EMBL" id="AP018492">
    <property type="protein sequence ID" value="BBC61622.1"/>
    <property type="molecule type" value="Genomic_DNA"/>
</dbReference>
<evidence type="ECO:0000259" key="4">
    <source>
        <dbReference type="PROSITE" id="PS50995"/>
    </source>
</evidence>
<dbReference type="PANTHER" id="PTHR42756:SF1">
    <property type="entry name" value="TRANSCRIPTIONAL REPRESSOR OF EMRAB OPERON"/>
    <property type="match status" value="1"/>
</dbReference>